<dbReference type="RefSeq" id="WP_061802865.1">
    <property type="nucleotide sequence ID" value="NZ_FOXX01000019.1"/>
</dbReference>
<dbReference type="EMBL" id="FOXX01000019">
    <property type="protein sequence ID" value="SFQ86636.1"/>
    <property type="molecule type" value="Genomic_DNA"/>
</dbReference>
<sequence length="167" mass="19433">MLRKKDLDDTLSPIVGLIKALPDLTEKEAKKYRDELDAMIESNGEGLKQKAKLEKIASFAWFTVAFTVGFQPLYSLFISYPWNYIIPGIFLCFALACTVEGFRKVRELNKKRIEYMVSRIQCSESLSENRKQNFIGLVQDKKEDSYIEFGRFIIEEIIARRSDNEDR</sequence>
<dbReference type="InterPro" id="IPR020205">
    <property type="entry name" value="Uncharacterised_YwnF_TM"/>
</dbReference>
<evidence type="ECO:0000313" key="2">
    <source>
        <dbReference type="EMBL" id="SFQ86636.1"/>
    </source>
</evidence>
<keyword evidence="1" id="KW-0812">Transmembrane</keyword>
<evidence type="ECO:0000256" key="1">
    <source>
        <dbReference type="SAM" id="Phobius"/>
    </source>
</evidence>
<feature type="transmembrane region" description="Helical" evidence="1">
    <location>
        <begin position="56"/>
        <end position="78"/>
    </location>
</feature>
<organism evidence="2 3">
    <name type="scientific">Priestia endophytica DSM 13796</name>
    <dbReference type="NCBI Taxonomy" id="1121089"/>
    <lineage>
        <taxon>Bacteria</taxon>
        <taxon>Bacillati</taxon>
        <taxon>Bacillota</taxon>
        <taxon>Bacilli</taxon>
        <taxon>Bacillales</taxon>
        <taxon>Bacillaceae</taxon>
        <taxon>Priestia</taxon>
    </lineage>
</organism>
<keyword evidence="3" id="KW-1185">Reference proteome</keyword>
<dbReference type="Proteomes" id="UP000182762">
    <property type="component" value="Unassembled WGS sequence"/>
</dbReference>
<feature type="transmembrane region" description="Helical" evidence="1">
    <location>
        <begin position="84"/>
        <end position="102"/>
    </location>
</feature>
<evidence type="ECO:0000313" key="3">
    <source>
        <dbReference type="Proteomes" id="UP000182762"/>
    </source>
</evidence>
<dbReference type="Pfam" id="PF17370">
    <property type="entry name" value="DUF5392"/>
    <property type="match status" value="1"/>
</dbReference>
<protein>
    <submittedName>
        <fullName evidence="2">Uncharacterized protein</fullName>
    </submittedName>
</protein>
<comment type="caution">
    <text evidence="2">The sequence shown here is derived from an EMBL/GenBank/DDBJ whole genome shotgun (WGS) entry which is preliminary data.</text>
</comment>
<proteinExistence type="predicted"/>
<name>A0A1I6C0D2_9BACI</name>
<keyword evidence="1" id="KW-0472">Membrane</keyword>
<keyword evidence="1" id="KW-1133">Transmembrane helix</keyword>
<reference evidence="2 3" key="1">
    <citation type="submission" date="2016-10" db="EMBL/GenBank/DDBJ databases">
        <authorList>
            <person name="Varghese N."/>
            <person name="Submissions S."/>
        </authorList>
    </citation>
    <scope>NUCLEOTIDE SEQUENCE [LARGE SCALE GENOMIC DNA]</scope>
    <source>
        <strain evidence="2 3">DSM 13796</strain>
    </source>
</reference>
<dbReference type="GeneID" id="93713210"/>
<accession>A0A1I6C0D2</accession>
<gene>
    <name evidence="2" type="ORF">SAMN02745910_04687</name>
</gene>